<evidence type="ECO:0000256" key="1">
    <source>
        <dbReference type="SAM" id="MobiDB-lite"/>
    </source>
</evidence>
<evidence type="ECO:0000313" key="3">
    <source>
        <dbReference type="WBParaSite" id="nRc.2.0.1.t18300-RA"/>
    </source>
</evidence>
<name>A0A915IVR9_ROMCU</name>
<evidence type="ECO:0000313" key="2">
    <source>
        <dbReference type="Proteomes" id="UP000887565"/>
    </source>
</evidence>
<feature type="region of interest" description="Disordered" evidence="1">
    <location>
        <begin position="357"/>
        <end position="382"/>
    </location>
</feature>
<protein>
    <submittedName>
        <fullName evidence="3">Uncharacterized protein</fullName>
    </submittedName>
</protein>
<reference evidence="3" key="1">
    <citation type="submission" date="2022-11" db="UniProtKB">
        <authorList>
            <consortium name="WormBaseParasite"/>
        </authorList>
    </citation>
    <scope>IDENTIFICATION</scope>
</reference>
<dbReference type="WBParaSite" id="nRc.2.0.1.t18300-RA">
    <property type="protein sequence ID" value="nRc.2.0.1.t18300-RA"/>
    <property type="gene ID" value="nRc.2.0.1.g18300"/>
</dbReference>
<sequence>MNHIPERKPAFDRDPSTYMCNCFTLHPIIFNEDLQMETAIKEIEINDTNLTLNRHSVFHLYLSLLGHIDFHNWFSFPAPVYAFPMPTMALEHALTTDKLLDHPMMASTHEPSDDKLLETPNFHLNIMKIPANVVTSSGTSLSAAAELMVLMTTINGFLKLTLDHISTLVPVFTEMTMPLHQPEMYVVGEVTVTLDKILTNIPEETTIHTETVMDVVPPKSAVGPSIYLARPLTLASPLMITTVATARYIPPIRFSQQFVSDSQWFALAAALKAYGSPPPPPCMLFPGHHWGDYPTALRDQITEILIPALVIATAVPQQMPSVPMAWIVAQSVPQSVSGQPPLTVWMDVQQQQLSTSTAQLDRHSQPIQKPTRYEHSVKCKMQ</sequence>
<organism evidence="2 3">
    <name type="scientific">Romanomermis culicivorax</name>
    <name type="common">Nematode worm</name>
    <dbReference type="NCBI Taxonomy" id="13658"/>
    <lineage>
        <taxon>Eukaryota</taxon>
        <taxon>Metazoa</taxon>
        <taxon>Ecdysozoa</taxon>
        <taxon>Nematoda</taxon>
        <taxon>Enoplea</taxon>
        <taxon>Dorylaimia</taxon>
        <taxon>Mermithida</taxon>
        <taxon>Mermithoidea</taxon>
        <taxon>Mermithidae</taxon>
        <taxon>Romanomermis</taxon>
    </lineage>
</organism>
<keyword evidence="2" id="KW-1185">Reference proteome</keyword>
<dbReference type="Proteomes" id="UP000887565">
    <property type="component" value="Unplaced"/>
</dbReference>
<proteinExistence type="predicted"/>
<feature type="compositionally biased region" description="Basic and acidic residues" evidence="1">
    <location>
        <begin position="371"/>
        <end position="382"/>
    </location>
</feature>
<accession>A0A915IVR9</accession>
<dbReference type="AlphaFoldDB" id="A0A915IVR9"/>